<dbReference type="Pfam" id="PF01794">
    <property type="entry name" value="Ferric_reduct"/>
    <property type="match status" value="1"/>
</dbReference>
<evidence type="ECO:0000256" key="3">
    <source>
        <dbReference type="ARBA" id="ARBA00022692"/>
    </source>
</evidence>
<comment type="subunit">
    <text evidence="7">Heterodimer of a catalytic subunit (MsrP) and a heme-binding subunit (MsrQ).</text>
</comment>
<evidence type="ECO:0000256" key="4">
    <source>
        <dbReference type="ARBA" id="ARBA00022989"/>
    </source>
</evidence>
<dbReference type="GO" id="GO:0009055">
    <property type="term" value="F:electron transfer activity"/>
    <property type="evidence" value="ECO:0007669"/>
    <property type="project" value="UniProtKB-UniRule"/>
</dbReference>
<keyword evidence="7" id="KW-0285">Flavoprotein</keyword>
<dbReference type="GO" id="GO:0020037">
    <property type="term" value="F:heme binding"/>
    <property type="evidence" value="ECO:0007669"/>
    <property type="project" value="UniProtKB-UniRule"/>
</dbReference>
<dbReference type="PANTHER" id="PTHR36964">
    <property type="entry name" value="PROTEIN-METHIONINE-SULFOXIDE REDUCTASE HEME-BINDING SUBUNIT MSRQ"/>
    <property type="match status" value="1"/>
</dbReference>
<evidence type="ECO:0000256" key="2">
    <source>
        <dbReference type="ARBA" id="ARBA00022448"/>
    </source>
</evidence>
<keyword evidence="7" id="KW-1003">Cell membrane</keyword>
<comment type="cofactor">
    <cofactor evidence="7">
        <name>heme b</name>
        <dbReference type="ChEBI" id="CHEBI:60344"/>
    </cofactor>
    <text evidence="7">Binds 1 heme b (iron(II)-protoporphyrin IX) group per subunit.</text>
</comment>
<dbReference type="AlphaFoldDB" id="A0A8J6YZX7"/>
<dbReference type="EMBL" id="JACVXA010000110">
    <property type="protein sequence ID" value="MBE3640600.1"/>
    <property type="molecule type" value="Genomic_DNA"/>
</dbReference>
<gene>
    <name evidence="7 9" type="primary">msrQ</name>
    <name evidence="9" type="ORF">ICN82_20550</name>
</gene>
<dbReference type="GO" id="GO:0005886">
    <property type="term" value="C:plasma membrane"/>
    <property type="evidence" value="ECO:0007669"/>
    <property type="project" value="UniProtKB-SubCell"/>
</dbReference>
<keyword evidence="2 7" id="KW-0813">Transport</keyword>
<dbReference type="GO" id="GO:0030091">
    <property type="term" value="P:protein repair"/>
    <property type="evidence" value="ECO:0007669"/>
    <property type="project" value="UniProtKB-UniRule"/>
</dbReference>
<keyword evidence="3 7" id="KW-0812">Transmembrane</keyword>
<dbReference type="PANTHER" id="PTHR36964:SF1">
    <property type="entry name" value="PROTEIN-METHIONINE-SULFOXIDE REDUCTASE HEME-BINDING SUBUNIT MSRQ"/>
    <property type="match status" value="1"/>
</dbReference>
<dbReference type="InterPro" id="IPR022837">
    <property type="entry name" value="MsrQ-like"/>
</dbReference>
<keyword evidence="6 7" id="KW-0472">Membrane</keyword>
<keyword evidence="7" id="KW-0479">Metal-binding</keyword>
<feature type="transmembrane region" description="Helical" evidence="7">
    <location>
        <begin position="183"/>
        <end position="201"/>
    </location>
</feature>
<dbReference type="InterPro" id="IPR013130">
    <property type="entry name" value="Fe3_Rdtase_TM_dom"/>
</dbReference>
<feature type="transmembrane region" description="Helical" evidence="7">
    <location>
        <begin position="128"/>
        <end position="147"/>
    </location>
</feature>
<keyword evidence="5 7" id="KW-0408">Iron</keyword>
<sequence length="211" mass="23652">MAWTFPGSSEPPRLRQRLSRLPAWPVYPLAVLPVIWLFWQGATGRIGIEPVEAVEHRLGLWALWALLAGLAVTPLRRLAGLNLMRFRRAIGLVAFFYLCCHLLTWAVLDVQGLAAAWADIVRRPYVTVGMAGLLLLLPLAATSWNGAIRRMGGRAWRRLHRLVYPAVLLGAVHFVMLRKGWQLEPLLYLGLAIVLIAARFLPTGKRSSPNR</sequence>
<feature type="transmembrane region" description="Helical" evidence="7">
    <location>
        <begin position="21"/>
        <end position="39"/>
    </location>
</feature>
<proteinExistence type="inferred from homology"/>
<reference evidence="9" key="1">
    <citation type="submission" date="2020-09" db="EMBL/GenBank/DDBJ databases">
        <title>A novel bacterium of genus Mangrovicoccus, isolated from South China Sea.</title>
        <authorList>
            <person name="Huang H."/>
            <person name="Mo K."/>
            <person name="Hu Y."/>
        </authorList>
    </citation>
    <scope>NUCLEOTIDE SEQUENCE</scope>
    <source>
        <strain evidence="9">HB182678</strain>
    </source>
</reference>
<keyword evidence="10" id="KW-1185">Reference proteome</keyword>
<keyword evidence="7" id="KW-0249">Electron transport</keyword>
<dbReference type="GO" id="GO:0016679">
    <property type="term" value="F:oxidoreductase activity, acting on diphenols and related substances as donors"/>
    <property type="evidence" value="ECO:0007669"/>
    <property type="project" value="TreeGrafter"/>
</dbReference>
<comment type="caution">
    <text evidence="9">The sequence shown here is derived from an EMBL/GenBank/DDBJ whole genome shotgun (WGS) entry which is preliminary data.</text>
</comment>
<feature type="transmembrane region" description="Helical" evidence="7">
    <location>
        <begin position="159"/>
        <end position="177"/>
    </location>
</feature>
<evidence type="ECO:0000256" key="1">
    <source>
        <dbReference type="ARBA" id="ARBA00004141"/>
    </source>
</evidence>
<name>A0A8J6YZX7_9RHOB</name>
<evidence type="ECO:0000256" key="7">
    <source>
        <dbReference type="HAMAP-Rule" id="MF_01207"/>
    </source>
</evidence>
<feature type="transmembrane region" description="Helical" evidence="7">
    <location>
        <begin position="59"/>
        <end position="78"/>
    </location>
</feature>
<evidence type="ECO:0000256" key="6">
    <source>
        <dbReference type="ARBA" id="ARBA00023136"/>
    </source>
</evidence>
<dbReference type="HAMAP" id="MF_01207">
    <property type="entry name" value="MsrQ"/>
    <property type="match status" value="1"/>
</dbReference>
<comment type="cofactor">
    <cofactor evidence="7">
        <name>FMN</name>
        <dbReference type="ChEBI" id="CHEBI:58210"/>
    </cofactor>
    <text evidence="7">Binds 1 FMN per subunit.</text>
</comment>
<comment type="function">
    <text evidence="7">Part of the MsrPQ system that repairs oxidized periplasmic proteins containing methionine sulfoxide residues (Met-O), using respiratory chain electrons. Thus protects these proteins from oxidative-stress damage caused by reactive species of oxygen and chlorine generated by the host defense mechanisms. MsrPQ is essential for the maintenance of envelope integrity under bleach stress, rescuing a wide series of structurally unrelated periplasmic proteins from methionine oxidation. MsrQ provides electrons for reduction to the reductase catalytic subunit MsrP, using the quinone pool of the respiratory chain.</text>
</comment>
<keyword evidence="7" id="KW-0349">Heme</keyword>
<dbReference type="RefSeq" id="WP_193187052.1">
    <property type="nucleotide sequence ID" value="NZ_JACVXA010000110.1"/>
</dbReference>
<evidence type="ECO:0000313" key="10">
    <source>
        <dbReference type="Proteomes" id="UP000609121"/>
    </source>
</evidence>
<organism evidence="9 10">
    <name type="scientific">Mangrovicoccus algicola</name>
    <dbReference type="NCBI Taxonomy" id="2771008"/>
    <lineage>
        <taxon>Bacteria</taxon>
        <taxon>Pseudomonadati</taxon>
        <taxon>Pseudomonadota</taxon>
        <taxon>Alphaproteobacteria</taxon>
        <taxon>Rhodobacterales</taxon>
        <taxon>Paracoccaceae</taxon>
        <taxon>Mangrovicoccus</taxon>
    </lineage>
</organism>
<comment type="subcellular location">
    <subcellularLocation>
        <location evidence="7">Cell membrane</location>
        <topology evidence="7">Multi-pass membrane protein</topology>
    </subcellularLocation>
    <subcellularLocation>
        <location evidence="1">Membrane</location>
        <topology evidence="1">Multi-pass membrane protein</topology>
    </subcellularLocation>
</comment>
<evidence type="ECO:0000313" key="9">
    <source>
        <dbReference type="EMBL" id="MBE3640600.1"/>
    </source>
</evidence>
<feature type="domain" description="Ferric oxidoreductase" evidence="8">
    <location>
        <begin position="59"/>
        <end position="170"/>
    </location>
</feature>
<keyword evidence="4 7" id="KW-1133">Transmembrane helix</keyword>
<comment type="similarity">
    <text evidence="7">Belongs to the MsrQ family.</text>
</comment>
<dbReference type="GO" id="GO:0046872">
    <property type="term" value="F:metal ion binding"/>
    <property type="evidence" value="ECO:0007669"/>
    <property type="project" value="UniProtKB-KW"/>
</dbReference>
<keyword evidence="7" id="KW-0288">FMN</keyword>
<dbReference type="GO" id="GO:0010181">
    <property type="term" value="F:FMN binding"/>
    <property type="evidence" value="ECO:0007669"/>
    <property type="project" value="UniProtKB-UniRule"/>
</dbReference>
<accession>A0A8J6YZX7</accession>
<feature type="transmembrane region" description="Helical" evidence="7">
    <location>
        <begin position="90"/>
        <end position="108"/>
    </location>
</feature>
<dbReference type="NCBIfam" id="NF003833">
    <property type="entry name" value="PRK05419.1-5"/>
    <property type="match status" value="1"/>
</dbReference>
<protein>
    <recommendedName>
        <fullName evidence="7">Protein-methionine-sulfoxide reductase heme-binding subunit MsrQ</fullName>
    </recommendedName>
    <alternativeName>
        <fullName evidence="7">Flavocytochrome MsrQ</fullName>
    </alternativeName>
</protein>
<evidence type="ECO:0000259" key="8">
    <source>
        <dbReference type="Pfam" id="PF01794"/>
    </source>
</evidence>
<evidence type="ECO:0000256" key="5">
    <source>
        <dbReference type="ARBA" id="ARBA00023004"/>
    </source>
</evidence>
<dbReference type="Proteomes" id="UP000609121">
    <property type="component" value="Unassembled WGS sequence"/>
</dbReference>